<dbReference type="AlphaFoldDB" id="M7NBC1"/>
<evidence type="ECO:0000259" key="4">
    <source>
        <dbReference type="SMART" id="SM00822"/>
    </source>
</evidence>
<feature type="transmembrane region" description="Helical" evidence="3">
    <location>
        <begin position="322"/>
        <end position="340"/>
    </location>
</feature>
<evidence type="ECO:0000313" key="5">
    <source>
        <dbReference type="EMBL" id="EMR04501.1"/>
    </source>
</evidence>
<feature type="domain" description="Ketoreductase" evidence="4">
    <location>
        <begin position="16"/>
        <end position="202"/>
    </location>
</feature>
<dbReference type="EC" id="1.2.1.-" evidence="5"/>
<dbReference type="PRINTS" id="PR00081">
    <property type="entry name" value="GDHRDH"/>
</dbReference>
<keyword evidence="6" id="KW-1185">Reference proteome</keyword>
<keyword evidence="3" id="KW-1133">Transmembrane helix</keyword>
<dbReference type="SUPFAM" id="SSF51735">
    <property type="entry name" value="NAD(P)-binding Rossmann-fold domains"/>
    <property type="match status" value="1"/>
</dbReference>
<sequence>MLKTPMEITTKQAKKGVVVITGASAGVGRATARLFGRKGYDVALLARGEEALEAAKKEIEALGQKARWYKVDVADAQAVEEAAEKIEQELGPIEVWVNNAMNSVFSPVKDMKPEEYKRVTDVTYLGQVYGTLSALKRMRSRNRGSIVFVGSALAYRGIPLQSAYCGAKHAIQGFFDSLRTELLHDDSPISISMVELPALNTTQFGFVKNRLPNRPRPMGKIYQPEVAADAILFAAEHKRREVLVGFPTVQAIVGNKLAPWFADWVLSRTGIKGQQTQQPKDPNQKHNLWEPVPGVHGAHGEFGEKAHEHSTQLWISKHKPELLAGLLLLGGLLTGGLLMTRR</sequence>
<dbReference type="SMART" id="SM00822">
    <property type="entry name" value="PKS_KR"/>
    <property type="match status" value="1"/>
</dbReference>
<dbReference type="InterPro" id="IPR036291">
    <property type="entry name" value="NAD(P)-bd_dom_sf"/>
</dbReference>
<evidence type="ECO:0000256" key="2">
    <source>
        <dbReference type="ARBA" id="ARBA00023002"/>
    </source>
</evidence>
<comment type="similarity">
    <text evidence="1">Belongs to the short-chain dehydrogenases/reductases (SDR) family.</text>
</comment>
<dbReference type="eggNOG" id="COG0300">
    <property type="taxonomic scope" value="Bacteria"/>
</dbReference>
<evidence type="ECO:0000256" key="3">
    <source>
        <dbReference type="SAM" id="Phobius"/>
    </source>
</evidence>
<dbReference type="GO" id="GO:0016020">
    <property type="term" value="C:membrane"/>
    <property type="evidence" value="ECO:0007669"/>
    <property type="project" value="TreeGrafter"/>
</dbReference>
<gene>
    <name evidence="5" type="primary">acr1_1</name>
    <name evidence="5" type="ORF">ADICEAN_00401</name>
</gene>
<reference evidence="5 6" key="1">
    <citation type="journal article" date="2013" name="Genome Announc.">
        <title>Draft Genome Sequence of Cesiribacter andamanensis Strain AMV16T, Isolated from a Soil Sample from a Mud Volcano in the Andaman Islands, India.</title>
        <authorList>
            <person name="Shivaji S."/>
            <person name="Ara S."/>
            <person name="Begum Z."/>
            <person name="Srinivas T.N."/>
            <person name="Singh A."/>
            <person name="Kumar Pinnaka A."/>
        </authorList>
    </citation>
    <scope>NUCLEOTIDE SEQUENCE [LARGE SCALE GENOMIC DNA]</scope>
    <source>
        <strain evidence="5 6">AMV16</strain>
    </source>
</reference>
<dbReference type="NCBIfam" id="NF005495">
    <property type="entry name" value="PRK07109.1"/>
    <property type="match status" value="1"/>
</dbReference>
<keyword evidence="3" id="KW-0812">Transmembrane</keyword>
<evidence type="ECO:0000256" key="1">
    <source>
        <dbReference type="ARBA" id="ARBA00006484"/>
    </source>
</evidence>
<dbReference type="InterPro" id="IPR020904">
    <property type="entry name" value="Sc_DH/Rdtase_CS"/>
</dbReference>
<dbReference type="EMBL" id="AODQ01000005">
    <property type="protein sequence ID" value="EMR04501.1"/>
    <property type="molecule type" value="Genomic_DNA"/>
</dbReference>
<dbReference type="InterPro" id="IPR057326">
    <property type="entry name" value="KR_dom"/>
</dbReference>
<organism evidence="5 6">
    <name type="scientific">Cesiribacter andamanensis AMV16</name>
    <dbReference type="NCBI Taxonomy" id="1279009"/>
    <lineage>
        <taxon>Bacteria</taxon>
        <taxon>Pseudomonadati</taxon>
        <taxon>Bacteroidota</taxon>
        <taxon>Cytophagia</taxon>
        <taxon>Cytophagales</taxon>
        <taxon>Cesiribacteraceae</taxon>
        <taxon>Cesiribacter</taxon>
    </lineage>
</organism>
<dbReference type="PROSITE" id="PS00061">
    <property type="entry name" value="ADH_SHORT"/>
    <property type="match status" value="1"/>
</dbReference>
<dbReference type="STRING" id="1279009.ADICEAN_00401"/>
<protein>
    <submittedName>
        <fullName evidence="5">Fatty acyl-CoA reductase</fullName>
        <ecNumber evidence="5">1.2.1.-</ecNumber>
    </submittedName>
</protein>
<dbReference type="PANTHER" id="PTHR44196:SF1">
    <property type="entry name" value="DEHYDROGENASE_REDUCTASE SDR FAMILY MEMBER 7B"/>
    <property type="match status" value="1"/>
</dbReference>
<dbReference type="PANTHER" id="PTHR44196">
    <property type="entry name" value="DEHYDROGENASE/REDUCTASE SDR FAMILY MEMBER 7B"/>
    <property type="match status" value="1"/>
</dbReference>
<dbReference type="CDD" id="cd05360">
    <property type="entry name" value="SDR_c3"/>
    <property type="match status" value="1"/>
</dbReference>
<dbReference type="Proteomes" id="UP000011910">
    <property type="component" value="Unassembled WGS sequence"/>
</dbReference>
<dbReference type="GO" id="GO:0016491">
    <property type="term" value="F:oxidoreductase activity"/>
    <property type="evidence" value="ECO:0007669"/>
    <property type="project" value="UniProtKB-KW"/>
</dbReference>
<dbReference type="PATRIC" id="fig|1279009.4.peg.400"/>
<dbReference type="Pfam" id="PF00106">
    <property type="entry name" value="adh_short"/>
    <property type="match status" value="1"/>
</dbReference>
<name>M7NBC1_9BACT</name>
<proteinExistence type="inferred from homology"/>
<comment type="caution">
    <text evidence="5">The sequence shown here is derived from an EMBL/GenBank/DDBJ whole genome shotgun (WGS) entry which is preliminary data.</text>
</comment>
<keyword evidence="3" id="KW-0472">Membrane</keyword>
<dbReference type="InterPro" id="IPR002347">
    <property type="entry name" value="SDR_fam"/>
</dbReference>
<evidence type="ECO:0000313" key="6">
    <source>
        <dbReference type="Proteomes" id="UP000011910"/>
    </source>
</evidence>
<keyword evidence="2 5" id="KW-0560">Oxidoreductase</keyword>
<dbReference type="Gene3D" id="3.40.50.720">
    <property type="entry name" value="NAD(P)-binding Rossmann-like Domain"/>
    <property type="match status" value="1"/>
</dbReference>
<accession>M7NBC1</accession>